<name>A0ABY8Q3A5_9RHOB</name>
<evidence type="ECO:0000313" key="3">
    <source>
        <dbReference type="EMBL" id="WGV15328.1"/>
    </source>
</evidence>
<keyword evidence="1" id="KW-0732">Signal</keyword>
<dbReference type="Proteomes" id="UP001230978">
    <property type="component" value="Chromosome"/>
</dbReference>
<dbReference type="SUPFAM" id="SSF56935">
    <property type="entry name" value="Porins"/>
    <property type="match status" value="1"/>
</dbReference>
<reference evidence="3 4" key="1">
    <citation type="submission" date="2023-04" db="EMBL/GenBank/DDBJ databases">
        <title>YMD61, complete Genome.</title>
        <authorList>
            <person name="Zhang J."/>
        </authorList>
    </citation>
    <scope>NUCLEOTIDE SEQUENCE [LARGE SCALE GENOMIC DNA]</scope>
    <source>
        <strain evidence="3 4">YMD61</strain>
    </source>
</reference>
<keyword evidence="4" id="KW-1185">Reference proteome</keyword>
<evidence type="ECO:0000313" key="4">
    <source>
        <dbReference type="Proteomes" id="UP001230978"/>
    </source>
</evidence>
<dbReference type="RefSeq" id="WP_281464594.1">
    <property type="nucleotide sequence ID" value="NZ_CP124535.1"/>
</dbReference>
<dbReference type="EMBL" id="CP124535">
    <property type="protein sequence ID" value="WGV15328.1"/>
    <property type="molecule type" value="Genomic_DNA"/>
</dbReference>
<feature type="signal peptide" evidence="1">
    <location>
        <begin position="1"/>
        <end position="20"/>
    </location>
</feature>
<evidence type="ECO:0000259" key="2">
    <source>
        <dbReference type="Pfam" id="PF13609"/>
    </source>
</evidence>
<evidence type="ECO:0000256" key="1">
    <source>
        <dbReference type="SAM" id="SignalP"/>
    </source>
</evidence>
<accession>A0ABY8Q3A5</accession>
<organism evidence="3 4">
    <name type="scientific">Fuscovulum ytuae</name>
    <dbReference type="NCBI Taxonomy" id="3042299"/>
    <lineage>
        <taxon>Bacteria</taxon>
        <taxon>Pseudomonadati</taxon>
        <taxon>Pseudomonadota</taxon>
        <taxon>Alphaproteobacteria</taxon>
        <taxon>Rhodobacterales</taxon>
        <taxon>Paracoccaceae</taxon>
        <taxon>Fuscovulum</taxon>
    </lineage>
</organism>
<dbReference type="InterPro" id="IPR023614">
    <property type="entry name" value="Porin_dom_sf"/>
</dbReference>
<proteinExistence type="predicted"/>
<feature type="chain" id="PRO_5047155870" evidence="1">
    <location>
        <begin position="21"/>
        <end position="357"/>
    </location>
</feature>
<feature type="domain" description="Porin" evidence="2">
    <location>
        <begin position="7"/>
        <end position="340"/>
    </location>
</feature>
<dbReference type="Gene3D" id="2.40.160.10">
    <property type="entry name" value="Porin"/>
    <property type="match status" value="1"/>
</dbReference>
<sequence length="357" mass="35274">MKKVLLATTMFVAGASVAAADVTLSGDGRMGVISSGSDDPRTPTIDESGLAFTSRARVAFGLSGETDGGLQFGGSFRADNAGGAAGGTAGSVFLSGAFGKISMGDVDGAAQMATGHVAGVGFTGLGDLNESTFLGAGGANLVTQAFAAGPDNPLETTDPTVLYEYSFGDFTFYASHTNTRPVTSGNAAANTGLNSNATAAALGAKYTFSGYTIGLGYEKLSGYIAPAGVTVATPLVTAAKPLDNTDLDHVVLTLEGKVAGLTVKGLIGQASGRLAGVNIKTPANNGKQYAASATYTTGALSGTLFYADDSALGGTAALGVGASYDLGGGAAITGGWARTKVAGRDSSTADLGVTFKF</sequence>
<dbReference type="InterPro" id="IPR033900">
    <property type="entry name" value="Gram_neg_porin_domain"/>
</dbReference>
<protein>
    <submittedName>
        <fullName evidence="3">Porin</fullName>
    </submittedName>
</protein>
<dbReference type="Pfam" id="PF13609">
    <property type="entry name" value="Porin_4"/>
    <property type="match status" value="1"/>
</dbReference>
<gene>
    <name evidence="3" type="ORF">QF092_13755</name>
</gene>